<keyword evidence="20" id="KW-1185">Reference proteome</keyword>
<dbReference type="PANTHER" id="PTHR23163:SF4">
    <property type="entry name" value="E3 UBIQUITIN-PROTEIN LIGASE BRE1B"/>
    <property type="match status" value="1"/>
</dbReference>
<dbReference type="GO" id="GO:0006325">
    <property type="term" value="P:chromatin organization"/>
    <property type="evidence" value="ECO:0007669"/>
    <property type="project" value="UniProtKB-KW"/>
</dbReference>
<evidence type="ECO:0000313" key="20">
    <source>
        <dbReference type="Proteomes" id="UP000465112"/>
    </source>
</evidence>
<keyword evidence="6 16" id="KW-0479">Metal-binding</keyword>
<keyword evidence="13 16" id="KW-0539">Nucleus</keyword>
<proteinExistence type="inferred from homology"/>
<dbReference type="UniPathway" id="UPA00143"/>
<dbReference type="Proteomes" id="UP000465112">
    <property type="component" value="Chromosome 21"/>
</dbReference>
<evidence type="ECO:0000256" key="7">
    <source>
        <dbReference type="ARBA" id="ARBA00022771"/>
    </source>
</evidence>
<evidence type="ECO:0000256" key="11">
    <source>
        <dbReference type="ARBA" id="ARBA00022990"/>
    </source>
</evidence>
<dbReference type="GO" id="GO:0061630">
    <property type="term" value="F:ubiquitin protein ligase activity"/>
    <property type="evidence" value="ECO:0007669"/>
    <property type="project" value="UniProtKB-EC"/>
</dbReference>
<keyword evidence="7 15" id="KW-0863">Zinc-finger</keyword>
<dbReference type="GO" id="GO:0016567">
    <property type="term" value="P:protein ubiquitination"/>
    <property type="evidence" value="ECO:0007669"/>
    <property type="project" value="UniProtKB-UniRule"/>
</dbReference>
<dbReference type="InterPro" id="IPR013083">
    <property type="entry name" value="Znf_RING/FYVE/PHD"/>
</dbReference>
<organism evidence="19 20">
    <name type="scientific">Perca fluviatilis</name>
    <name type="common">European perch</name>
    <dbReference type="NCBI Taxonomy" id="8168"/>
    <lineage>
        <taxon>Eukaryota</taxon>
        <taxon>Metazoa</taxon>
        <taxon>Chordata</taxon>
        <taxon>Craniata</taxon>
        <taxon>Vertebrata</taxon>
        <taxon>Euteleostomi</taxon>
        <taxon>Actinopterygii</taxon>
        <taxon>Neopterygii</taxon>
        <taxon>Teleostei</taxon>
        <taxon>Neoteleostei</taxon>
        <taxon>Acanthomorphata</taxon>
        <taxon>Eupercaria</taxon>
        <taxon>Perciformes</taxon>
        <taxon>Percoidei</taxon>
        <taxon>Percidae</taxon>
        <taxon>Percinae</taxon>
        <taxon>Perca</taxon>
    </lineage>
</organism>
<keyword evidence="10 16" id="KW-0156">Chromatin regulator</keyword>
<keyword evidence="11" id="KW-0007">Acetylation</keyword>
<dbReference type="GO" id="GO:0008270">
    <property type="term" value="F:zinc ion binding"/>
    <property type="evidence" value="ECO:0007669"/>
    <property type="project" value="UniProtKB-KW"/>
</dbReference>
<evidence type="ECO:0000256" key="14">
    <source>
        <dbReference type="ARBA" id="ARBA00037123"/>
    </source>
</evidence>
<dbReference type="PROSITE" id="PS50089">
    <property type="entry name" value="ZF_RING_2"/>
    <property type="match status" value="1"/>
</dbReference>
<feature type="coiled-coil region" evidence="17">
    <location>
        <begin position="25"/>
        <end position="257"/>
    </location>
</feature>
<comment type="caution">
    <text evidence="19">The sequence shown here is derived from an EMBL/GenBank/DDBJ whole genome shotgun (WGS) entry which is preliminary data.</text>
</comment>
<reference evidence="19 20" key="1">
    <citation type="submission" date="2019-06" db="EMBL/GenBank/DDBJ databases">
        <title>A chromosome-scale genome assembly of the European perch, Perca fluviatilis.</title>
        <authorList>
            <person name="Roques C."/>
            <person name="Zahm M."/>
            <person name="Cabau C."/>
            <person name="Klopp C."/>
            <person name="Bouchez O."/>
            <person name="Donnadieu C."/>
            <person name="Kuhl H."/>
            <person name="Gislard M."/>
            <person name="Guendouz S."/>
            <person name="Journot L."/>
            <person name="Haffray P."/>
            <person name="Bestin A."/>
            <person name="Morvezen R."/>
            <person name="Feron R."/>
            <person name="Wen M."/>
            <person name="Jouanno E."/>
            <person name="Herpin A."/>
            <person name="Schartl M."/>
            <person name="Postlethwait J."/>
            <person name="Schaerlinger B."/>
            <person name="Chardard D."/>
            <person name="Lecocq T."/>
            <person name="Poncet C."/>
            <person name="Jaffrelo L."/>
            <person name="Lampietro C."/>
            <person name="Guiguen Y."/>
        </authorList>
    </citation>
    <scope>NUCLEOTIDE SEQUENCE [LARGE SCALE GENOMIC DNA]</scope>
    <source>
        <tissue evidence="19">Blood</tissue>
    </source>
</reference>
<evidence type="ECO:0000313" key="19">
    <source>
        <dbReference type="EMBL" id="KAF1374027.1"/>
    </source>
</evidence>
<dbReference type="Gene3D" id="3.30.40.10">
    <property type="entry name" value="Zinc/RING finger domain, C3HC4 (zinc finger)"/>
    <property type="match status" value="1"/>
</dbReference>
<protein>
    <recommendedName>
        <fullName evidence="16">E3 ubiquitin protein ligase</fullName>
        <ecNumber evidence="16">2.3.2.27</ecNumber>
    </recommendedName>
</protein>
<keyword evidence="5 16" id="KW-0808">Transferase</keyword>
<dbReference type="InterPro" id="IPR017907">
    <property type="entry name" value="Znf_RING_CS"/>
</dbReference>
<evidence type="ECO:0000256" key="1">
    <source>
        <dbReference type="ARBA" id="ARBA00000900"/>
    </source>
</evidence>
<sequence>MKLLLDMYKSAPKEQRDKVQLMAAERKSKAEVDELRMRVRELEERERKESKKLADEDALRKIRVAEETIEHLQKKLAATKQEEEALLSEMDVTGQAFEDMQEQNSRLLQQLREKDDANFKLMSERIKSNQIYKLLKEEKEELADQVLTFKTQVDAQLLVVQKLEEKEGILQSTLAALEKELAVRTQALELNKRKAVEAAQLAEDLKVQLEHTQAKLKEIQVSVAENRTARERESSNLKRAQEDLSRLRRKLEKQKKVEVYSDADEILQEEINQYKAKLRCPCCNTRDKETVLTKCFHVFCYECLKMRYDTRQRKCPKCNCAFGANDFHRIYIT</sequence>
<dbReference type="SUPFAM" id="SSF57850">
    <property type="entry name" value="RING/U-box"/>
    <property type="match status" value="1"/>
</dbReference>
<dbReference type="FunFam" id="3.30.40.10:FF:000040">
    <property type="entry name" value="E3 ubiquitin protein ligase"/>
    <property type="match status" value="1"/>
</dbReference>
<dbReference type="EMBL" id="VHII01000021">
    <property type="protein sequence ID" value="KAF1374027.1"/>
    <property type="molecule type" value="Genomic_DNA"/>
</dbReference>
<evidence type="ECO:0000256" key="12">
    <source>
        <dbReference type="ARBA" id="ARBA00023054"/>
    </source>
</evidence>
<evidence type="ECO:0000256" key="2">
    <source>
        <dbReference type="ARBA" id="ARBA00004123"/>
    </source>
</evidence>
<dbReference type="CDD" id="cd16704">
    <property type="entry name" value="RING-HC_RNF20-like"/>
    <property type="match status" value="1"/>
</dbReference>
<keyword evidence="8 16" id="KW-0833">Ubl conjugation pathway</keyword>
<dbReference type="PROSITE" id="PS00518">
    <property type="entry name" value="ZF_RING_1"/>
    <property type="match status" value="1"/>
</dbReference>
<dbReference type="PANTHER" id="PTHR23163">
    <property type="entry name" value="RING FINGER PROTEIN-RELATED"/>
    <property type="match status" value="1"/>
</dbReference>
<keyword evidence="9 16" id="KW-0862">Zinc</keyword>
<accession>A0A6A5DPQ9</accession>
<evidence type="ECO:0000256" key="3">
    <source>
        <dbReference type="ARBA" id="ARBA00004906"/>
    </source>
</evidence>
<dbReference type="InterPro" id="IPR018957">
    <property type="entry name" value="Znf_C3HC4_RING-type"/>
</dbReference>
<name>A0A6A5DPQ9_PERFL</name>
<dbReference type="InterPro" id="IPR001841">
    <property type="entry name" value="Znf_RING"/>
</dbReference>
<dbReference type="EC" id="2.3.2.27" evidence="16"/>
<comment type="function">
    <text evidence="14">Component of the RNF20/40 E3 ubiquitin-protein ligase complex that mediates monoubiquitination of 'Lys-120' of histone H2B (H2BK120ub1). H2BK120ub1 gives a specific tag for epigenetic transcriptional activation and is also prerequisite for histone H3 'Lys-4' and 'Lys-79' methylation (H3K4me and H3K79me, respectively). It thereby plays a central role in histone code and gene regulation. The RNF20/40 complex forms a H2B ubiquitin ligase complex in cooperation with the E2 enzyme UBE2A or UBE2B; reports about the cooperation with UBE2E1/UBCH are contradictory. Required for transcriptional activation of Hox genes.</text>
</comment>
<comment type="similarity">
    <text evidence="4 16">Belongs to the BRE1 family.</text>
</comment>
<evidence type="ECO:0000256" key="15">
    <source>
        <dbReference type="PROSITE-ProRule" id="PRU00175"/>
    </source>
</evidence>
<evidence type="ECO:0000256" key="4">
    <source>
        <dbReference type="ARBA" id="ARBA00005555"/>
    </source>
</evidence>
<dbReference type="AlphaFoldDB" id="A0A6A5DPQ9"/>
<dbReference type="InterPro" id="IPR013956">
    <property type="entry name" value="E3_ubiquit_lig_Bre1"/>
</dbReference>
<evidence type="ECO:0000256" key="5">
    <source>
        <dbReference type="ARBA" id="ARBA00022679"/>
    </source>
</evidence>
<feature type="domain" description="RING-type" evidence="18">
    <location>
        <begin position="280"/>
        <end position="319"/>
    </location>
</feature>
<evidence type="ECO:0000256" key="8">
    <source>
        <dbReference type="ARBA" id="ARBA00022786"/>
    </source>
</evidence>
<dbReference type="SMART" id="SM00184">
    <property type="entry name" value="RING"/>
    <property type="match status" value="1"/>
</dbReference>
<comment type="pathway">
    <text evidence="3 16">Protein modification; protein ubiquitination.</text>
</comment>
<evidence type="ECO:0000259" key="18">
    <source>
        <dbReference type="PROSITE" id="PS50089"/>
    </source>
</evidence>
<evidence type="ECO:0000256" key="10">
    <source>
        <dbReference type="ARBA" id="ARBA00022853"/>
    </source>
</evidence>
<evidence type="ECO:0000256" key="6">
    <source>
        <dbReference type="ARBA" id="ARBA00022723"/>
    </source>
</evidence>
<evidence type="ECO:0000256" key="9">
    <source>
        <dbReference type="ARBA" id="ARBA00022833"/>
    </source>
</evidence>
<dbReference type="GO" id="GO:0033503">
    <property type="term" value="C:HULC complex"/>
    <property type="evidence" value="ECO:0007669"/>
    <property type="project" value="TreeGrafter"/>
</dbReference>
<evidence type="ECO:0000256" key="13">
    <source>
        <dbReference type="ARBA" id="ARBA00023242"/>
    </source>
</evidence>
<dbReference type="GO" id="GO:0005634">
    <property type="term" value="C:nucleus"/>
    <property type="evidence" value="ECO:0007669"/>
    <property type="project" value="UniProtKB-SubCell"/>
</dbReference>
<evidence type="ECO:0000256" key="16">
    <source>
        <dbReference type="RuleBase" id="RU365038"/>
    </source>
</evidence>
<comment type="subcellular location">
    <subcellularLocation>
        <location evidence="2 16">Nucleus</location>
    </subcellularLocation>
</comment>
<keyword evidence="12 16" id="KW-0175">Coiled coil</keyword>
<evidence type="ECO:0000256" key="17">
    <source>
        <dbReference type="SAM" id="Coils"/>
    </source>
</evidence>
<gene>
    <name evidence="19" type="ORF">PFLUV_G00245010</name>
</gene>
<comment type="catalytic activity">
    <reaction evidence="1 16">
        <text>S-ubiquitinyl-[E2 ubiquitin-conjugating enzyme]-L-cysteine + [acceptor protein]-L-lysine = [E2 ubiquitin-conjugating enzyme]-L-cysteine + N(6)-ubiquitinyl-[acceptor protein]-L-lysine.</text>
        <dbReference type="EC" id="2.3.2.27"/>
    </reaction>
</comment>
<dbReference type="Pfam" id="PF00097">
    <property type="entry name" value="zf-C3HC4"/>
    <property type="match status" value="1"/>
</dbReference>